<dbReference type="HOGENOM" id="CLU_2865458_0_0_10"/>
<dbReference type="STRING" id="929556.Solca_3748"/>
<dbReference type="Proteomes" id="UP000007590">
    <property type="component" value="Chromosome"/>
</dbReference>
<dbReference type="AlphaFoldDB" id="H8KMF3"/>
<name>H8KMF3_SOLCM</name>
<reference evidence="1" key="1">
    <citation type="submission" date="2012-02" db="EMBL/GenBank/DDBJ databases">
        <title>The complete genome of Solitalea canadensis DSM 3403.</title>
        <authorList>
            <consortium name="US DOE Joint Genome Institute (JGI-PGF)"/>
            <person name="Lucas S."/>
            <person name="Copeland A."/>
            <person name="Lapidus A."/>
            <person name="Glavina del Rio T."/>
            <person name="Dalin E."/>
            <person name="Tice H."/>
            <person name="Bruce D."/>
            <person name="Goodwin L."/>
            <person name="Pitluck S."/>
            <person name="Peters L."/>
            <person name="Ovchinnikova G."/>
            <person name="Lu M."/>
            <person name="Kyrpides N."/>
            <person name="Mavromatis K."/>
            <person name="Ivanova N."/>
            <person name="Brettin T."/>
            <person name="Detter J.C."/>
            <person name="Han C."/>
            <person name="Larimer F."/>
            <person name="Land M."/>
            <person name="Hauser L."/>
            <person name="Markowitz V."/>
            <person name="Cheng J.-F."/>
            <person name="Hugenholtz P."/>
            <person name="Woyke T."/>
            <person name="Wu D."/>
            <person name="Spring S."/>
            <person name="Schroeder M."/>
            <person name="Kopitz M."/>
            <person name="Brambilla E."/>
            <person name="Klenk H.-P."/>
            <person name="Eisen J.A."/>
        </authorList>
    </citation>
    <scope>NUCLEOTIDE SEQUENCE</scope>
    <source>
        <strain evidence="1">DSM 3403</strain>
    </source>
</reference>
<accession>H8KMF3</accession>
<evidence type="ECO:0000313" key="2">
    <source>
        <dbReference type="Proteomes" id="UP000007590"/>
    </source>
</evidence>
<keyword evidence="2" id="KW-1185">Reference proteome</keyword>
<evidence type="ECO:0000313" key="1">
    <source>
        <dbReference type="EMBL" id="AFD08748.1"/>
    </source>
</evidence>
<organism evidence="1 2">
    <name type="scientific">Solitalea canadensis (strain ATCC 29591 / DSM 3403 / JCM 21819 / LMG 8368 / NBRC 15130 / NCIMB 12057 / USAM 9D)</name>
    <name type="common">Flexibacter canadensis</name>
    <dbReference type="NCBI Taxonomy" id="929556"/>
    <lineage>
        <taxon>Bacteria</taxon>
        <taxon>Pseudomonadati</taxon>
        <taxon>Bacteroidota</taxon>
        <taxon>Sphingobacteriia</taxon>
        <taxon>Sphingobacteriales</taxon>
        <taxon>Sphingobacteriaceae</taxon>
        <taxon>Solitalea</taxon>
    </lineage>
</organism>
<gene>
    <name evidence="1" type="ordered locus">Solca_3748</name>
</gene>
<proteinExistence type="predicted"/>
<dbReference type="KEGG" id="scn:Solca_3748"/>
<dbReference type="EMBL" id="CP003349">
    <property type="protein sequence ID" value="AFD08748.1"/>
    <property type="molecule type" value="Genomic_DNA"/>
</dbReference>
<sequence>MLFIFLSVCKNISFSIIKNFFSTILNYLTFSQKPRCQNYIFPNREKSDKNSFPTINESLTIALC</sequence>
<protein>
    <submittedName>
        <fullName evidence="1">Uncharacterized protein</fullName>
    </submittedName>
</protein>